<dbReference type="InterPro" id="IPR009953">
    <property type="entry name" value="DRA_trans"/>
</dbReference>
<gene>
    <name evidence="1" type="primary">draT</name>
    <name evidence="1" type="ORF">SIID45300_00566</name>
</gene>
<comment type="caution">
    <text evidence="1">The sequence shown here is derived from an EMBL/GenBank/DDBJ whole genome shotgun (WGS) entry which is preliminary data.</text>
</comment>
<dbReference type="EMBL" id="BAAFGK010000002">
    <property type="protein sequence ID" value="GAB0056261.1"/>
    <property type="molecule type" value="Genomic_DNA"/>
</dbReference>
<dbReference type="EC" id="2.4.2.37" evidence="1"/>
<sequence length="303" mass="34930">MIYNNIMINEPLSEQVRNPTTHMAVSDSVQTPTHEYWRPPRDCWVRLNRCNIPSSVIACLDFQERPLPLELDGVMIPHRDLFRRLERLDTLEARAAQFKDYMTVHFQLDAPEKAGFDLRSRVRRDKADYLSLLRGWLFNPDGREGAVMKGWVASRFGLLPRYFGGRVAPDSEGYQRFLAEQGAGVYNANALESQLDLLYTFCQYALLKEDPEARWLTLYRGVNRLESHDIVARLDRNRVVVLLNNLNSFTPNRERADEFGDRILKMRAPRVKVLFYSSLLPGVLKGEEEYLVIGGLHEVALSG</sequence>
<organism evidence="1 2">
    <name type="scientific">Candidatus Magnetaquiglobus chichijimensis</name>
    <dbReference type="NCBI Taxonomy" id="3141448"/>
    <lineage>
        <taxon>Bacteria</taxon>
        <taxon>Pseudomonadati</taxon>
        <taxon>Pseudomonadota</taxon>
        <taxon>Magnetococcia</taxon>
        <taxon>Magnetococcales</taxon>
        <taxon>Candidatus Magnetaquicoccaceae</taxon>
        <taxon>Candidatus Magnetaquiglobus</taxon>
    </lineage>
</organism>
<keyword evidence="1" id="KW-0808">Transferase</keyword>
<dbReference type="Proteomes" id="UP001628193">
    <property type="component" value="Unassembled WGS sequence"/>
</dbReference>
<name>A0ABQ0C5U3_9PROT</name>
<accession>A0ABQ0C5U3</accession>
<proteinExistence type="predicted"/>
<keyword evidence="2" id="KW-1185">Reference proteome</keyword>
<reference evidence="1 2" key="1">
    <citation type="submission" date="2024-05" db="EMBL/GenBank/DDBJ databases">
        <authorList>
            <consortium name="Candidatus Magnetaquicoccaceae bacterium FCR-1 genome sequencing consortium"/>
            <person name="Shimoshige H."/>
            <person name="Shimamura S."/>
            <person name="Taoka A."/>
            <person name="Kobayashi H."/>
            <person name="Maekawa T."/>
        </authorList>
    </citation>
    <scope>NUCLEOTIDE SEQUENCE [LARGE SCALE GENOMIC DNA]</scope>
    <source>
        <strain evidence="1 2">FCR-1</strain>
    </source>
</reference>
<protein>
    <submittedName>
        <fullName evidence="1">NAD(+)--dinitrogen-reductase ADP-D-ribosyltransferase</fullName>
        <ecNumber evidence="1">2.4.2.37</ecNumber>
    </submittedName>
</protein>
<reference evidence="1 2" key="2">
    <citation type="submission" date="2024-09" db="EMBL/GenBank/DDBJ databases">
        <title>Draft genome sequence of Candidatus Magnetaquicoccaceae bacterium FCR-1.</title>
        <authorList>
            <person name="Shimoshige H."/>
            <person name="Shimamura S."/>
            <person name="Taoka A."/>
            <person name="Kobayashi H."/>
            <person name="Maekawa T."/>
        </authorList>
    </citation>
    <scope>NUCLEOTIDE SEQUENCE [LARGE SCALE GENOMIC DNA]</scope>
    <source>
        <strain evidence="1 2">FCR-1</strain>
    </source>
</reference>
<dbReference type="Pfam" id="PF07357">
    <property type="entry name" value="DRAT"/>
    <property type="match status" value="1"/>
</dbReference>
<evidence type="ECO:0000313" key="2">
    <source>
        <dbReference type="Proteomes" id="UP001628193"/>
    </source>
</evidence>
<dbReference type="GO" id="GO:0030701">
    <property type="term" value="F:NAD+-dinitrogen-reductase ADP-D-ribosyltransferase activity"/>
    <property type="evidence" value="ECO:0007669"/>
    <property type="project" value="UniProtKB-EC"/>
</dbReference>
<keyword evidence="1" id="KW-0328">Glycosyltransferase</keyword>
<evidence type="ECO:0000313" key="1">
    <source>
        <dbReference type="EMBL" id="GAB0056261.1"/>
    </source>
</evidence>